<evidence type="ECO:0000256" key="1">
    <source>
        <dbReference type="SAM" id="Phobius"/>
    </source>
</evidence>
<sequence>MIEVHYAVISVGMSLAILFAGYFIYHRRLFALWAKIVALAGAAVVVVSLALSFVGIRYAAQMSVDERVCLAYFRSYIMGLGSGILFVFCVVFFCNRALFNRAMEKKAAAGGS</sequence>
<feature type="transmembrane region" description="Helical" evidence="1">
    <location>
        <begin position="76"/>
        <end position="98"/>
    </location>
</feature>
<dbReference type="AlphaFoldDB" id="B4D9C9"/>
<keyword evidence="1" id="KW-0812">Transmembrane</keyword>
<organism evidence="2 3">
    <name type="scientific">Chthoniobacter flavus Ellin428</name>
    <dbReference type="NCBI Taxonomy" id="497964"/>
    <lineage>
        <taxon>Bacteria</taxon>
        <taxon>Pseudomonadati</taxon>
        <taxon>Verrucomicrobiota</taxon>
        <taxon>Spartobacteria</taxon>
        <taxon>Chthoniobacterales</taxon>
        <taxon>Chthoniobacteraceae</taxon>
        <taxon>Chthoniobacter</taxon>
    </lineage>
</organism>
<name>B4D9C9_9BACT</name>
<keyword evidence="1" id="KW-1133">Transmembrane helix</keyword>
<reference evidence="2 3" key="1">
    <citation type="journal article" date="2011" name="J. Bacteriol.">
        <title>Genome sequence of Chthoniobacter flavus Ellin428, an aerobic heterotrophic soil bacterium.</title>
        <authorList>
            <person name="Kant R."/>
            <person name="van Passel M.W."/>
            <person name="Palva A."/>
            <person name="Lucas S."/>
            <person name="Lapidus A."/>
            <person name="Glavina Del Rio T."/>
            <person name="Dalin E."/>
            <person name="Tice H."/>
            <person name="Bruce D."/>
            <person name="Goodwin L."/>
            <person name="Pitluck S."/>
            <person name="Larimer F.W."/>
            <person name="Land M.L."/>
            <person name="Hauser L."/>
            <person name="Sangwan P."/>
            <person name="de Vos W.M."/>
            <person name="Janssen P.H."/>
            <person name="Smidt H."/>
        </authorList>
    </citation>
    <scope>NUCLEOTIDE SEQUENCE [LARGE SCALE GENOMIC DNA]</scope>
    <source>
        <strain evidence="2 3">Ellin428</strain>
    </source>
</reference>
<dbReference type="Proteomes" id="UP000005824">
    <property type="component" value="Unassembled WGS sequence"/>
</dbReference>
<proteinExistence type="predicted"/>
<dbReference type="InParanoid" id="B4D9C9"/>
<evidence type="ECO:0000313" key="3">
    <source>
        <dbReference type="Proteomes" id="UP000005824"/>
    </source>
</evidence>
<protein>
    <submittedName>
        <fullName evidence="2">Uncharacterized protein</fullName>
    </submittedName>
</protein>
<dbReference type="STRING" id="497964.CfE428DRAFT_5519"/>
<dbReference type="EMBL" id="ABVL01000026">
    <property type="protein sequence ID" value="EDY16890.1"/>
    <property type="molecule type" value="Genomic_DNA"/>
</dbReference>
<evidence type="ECO:0000313" key="2">
    <source>
        <dbReference type="EMBL" id="EDY16890.1"/>
    </source>
</evidence>
<accession>B4D9C9</accession>
<dbReference type="RefSeq" id="WP_006982840.1">
    <property type="nucleotide sequence ID" value="NZ_ABVL01000026.1"/>
</dbReference>
<keyword evidence="3" id="KW-1185">Reference proteome</keyword>
<gene>
    <name evidence="2" type="ORF">CfE428DRAFT_5519</name>
</gene>
<feature type="transmembrane region" description="Helical" evidence="1">
    <location>
        <begin position="6"/>
        <end position="25"/>
    </location>
</feature>
<comment type="caution">
    <text evidence="2">The sequence shown here is derived from an EMBL/GenBank/DDBJ whole genome shotgun (WGS) entry which is preliminary data.</text>
</comment>
<keyword evidence="1" id="KW-0472">Membrane</keyword>
<feature type="transmembrane region" description="Helical" evidence="1">
    <location>
        <begin position="32"/>
        <end position="56"/>
    </location>
</feature>